<feature type="compositionally biased region" description="Polar residues" evidence="1">
    <location>
        <begin position="168"/>
        <end position="179"/>
    </location>
</feature>
<feature type="region of interest" description="Disordered" evidence="1">
    <location>
        <begin position="109"/>
        <end position="179"/>
    </location>
</feature>
<name>A0ABM4FSD3_9AVES</name>
<dbReference type="PANTHER" id="PTHR16049:SF8">
    <property type="entry name" value="IQ DOMAIN-CONTAINING PROTEIN C"/>
    <property type="match status" value="1"/>
</dbReference>
<dbReference type="PROSITE" id="PS50096">
    <property type="entry name" value="IQ"/>
    <property type="match status" value="1"/>
</dbReference>
<sequence>MELELELELGPGEEGRRRLRALIRLQACVRGYLWRKQFQSLRAEYEAVVKEIEGDLDQLEWRGQYLLRPVFVEKKPVEVKCSTTQETVSSDKASTEKLQEEKCLLEASEPERDWGCGSNVKPTAELQSEEVTSKGEGDEVRPNIGADTDKSSAKGCSAPAEGEERKNNSSVSSVWDSTVLETESPGASLEIPLEDFKELPRTVPGLLSYRNDLIMELLWLQQAIVSRKNYLRLKKKLATPDP</sequence>
<dbReference type="Proteomes" id="UP001652627">
    <property type="component" value="Chromosome 27"/>
</dbReference>
<accession>A0ABM4FSD3</accession>
<protein>
    <submittedName>
        <fullName evidence="3">IQ domain-containing protein C</fullName>
    </submittedName>
</protein>
<dbReference type="GeneID" id="106493277"/>
<keyword evidence="2" id="KW-1185">Reference proteome</keyword>
<dbReference type="PANTHER" id="PTHR16049">
    <property type="entry name" value="IQ DOMAIN-CONTAINING PROTEIN C"/>
    <property type="match status" value="1"/>
</dbReference>
<evidence type="ECO:0000313" key="3">
    <source>
        <dbReference type="RefSeq" id="XP_067167859.1"/>
    </source>
</evidence>
<feature type="compositionally biased region" description="Basic and acidic residues" evidence="1">
    <location>
        <begin position="131"/>
        <end position="152"/>
    </location>
</feature>
<dbReference type="RefSeq" id="XP_067167859.1">
    <property type="nucleotide sequence ID" value="XM_067311758.1"/>
</dbReference>
<evidence type="ECO:0000256" key="1">
    <source>
        <dbReference type="SAM" id="MobiDB-lite"/>
    </source>
</evidence>
<dbReference type="InterPro" id="IPR042506">
    <property type="entry name" value="IQCC"/>
</dbReference>
<reference evidence="3" key="1">
    <citation type="submission" date="2025-08" db="UniProtKB">
        <authorList>
            <consortium name="RefSeq"/>
        </authorList>
    </citation>
    <scope>IDENTIFICATION</scope>
    <source>
        <tissue evidence="3">Blood</tissue>
    </source>
</reference>
<organism evidence="2 3">
    <name type="scientific">Apteryx mantelli</name>
    <name type="common">North Island brown kiwi</name>
    <dbReference type="NCBI Taxonomy" id="2696672"/>
    <lineage>
        <taxon>Eukaryota</taxon>
        <taxon>Metazoa</taxon>
        <taxon>Chordata</taxon>
        <taxon>Craniata</taxon>
        <taxon>Vertebrata</taxon>
        <taxon>Euteleostomi</taxon>
        <taxon>Archelosauria</taxon>
        <taxon>Archosauria</taxon>
        <taxon>Dinosauria</taxon>
        <taxon>Saurischia</taxon>
        <taxon>Theropoda</taxon>
        <taxon>Coelurosauria</taxon>
        <taxon>Aves</taxon>
        <taxon>Palaeognathae</taxon>
        <taxon>Apterygiformes</taxon>
        <taxon>Apterygidae</taxon>
        <taxon>Apteryx</taxon>
    </lineage>
</organism>
<gene>
    <name evidence="3" type="primary">IQCC</name>
</gene>
<proteinExistence type="predicted"/>
<evidence type="ECO:0000313" key="2">
    <source>
        <dbReference type="Proteomes" id="UP001652627"/>
    </source>
</evidence>